<dbReference type="Proteomes" id="UP000250321">
    <property type="component" value="Unassembled WGS sequence"/>
</dbReference>
<reference evidence="1 2" key="1">
    <citation type="submission" date="2018-02" db="EMBL/GenBank/DDBJ databases">
        <title>Draft genome of wild Prunus yedoensis var. nudiflora.</title>
        <authorList>
            <person name="Baek S."/>
            <person name="Kim J.-H."/>
            <person name="Choi K."/>
            <person name="Kim G.-B."/>
            <person name="Cho A."/>
            <person name="Jang H."/>
            <person name="Shin C.-H."/>
            <person name="Yu H.-J."/>
            <person name="Mun J.-H."/>
        </authorList>
    </citation>
    <scope>NUCLEOTIDE SEQUENCE [LARGE SCALE GENOMIC DNA]</scope>
    <source>
        <strain evidence="2">cv. Jeju island</strain>
        <tissue evidence="1">Leaf</tissue>
    </source>
</reference>
<keyword evidence="2" id="KW-1185">Reference proteome</keyword>
<proteinExistence type="predicted"/>
<name>A0A314XXC5_PRUYE</name>
<accession>A0A314XXC5</accession>
<organism evidence="1 2">
    <name type="scientific">Prunus yedoensis var. nudiflora</name>
    <dbReference type="NCBI Taxonomy" id="2094558"/>
    <lineage>
        <taxon>Eukaryota</taxon>
        <taxon>Viridiplantae</taxon>
        <taxon>Streptophyta</taxon>
        <taxon>Embryophyta</taxon>
        <taxon>Tracheophyta</taxon>
        <taxon>Spermatophyta</taxon>
        <taxon>Magnoliopsida</taxon>
        <taxon>eudicotyledons</taxon>
        <taxon>Gunneridae</taxon>
        <taxon>Pentapetalae</taxon>
        <taxon>rosids</taxon>
        <taxon>fabids</taxon>
        <taxon>Rosales</taxon>
        <taxon>Rosaceae</taxon>
        <taxon>Amygdaloideae</taxon>
        <taxon>Amygdaleae</taxon>
        <taxon>Prunus</taxon>
    </lineage>
</organism>
<protein>
    <submittedName>
        <fullName evidence="1">Uncharacterized protein</fullName>
    </submittedName>
</protein>
<gene>
    <name evidence="1" type="ORF">Pyn_37398</name>
</gene>
<comment type="caution">
    <text evidence="1">The sequence shown here is derived from an EMBL/GenBank/DDBJ whole genome shotgun (WGS) entry which is preliminary data.</text>
</comment>
<sequence>MKISFHCFLVVEGFEHEEKGDFATSPKHFKNKACHCPCYCCGTEPVYMYRSCGQHRMLNDFEGATRKNEVGFRIWTSKEGTFYLMWITIILAMTLIEEPVC</sequence>
<dbReference type="EMBL" id="PJQY01001983">
    <property type="protein sequence ID" value="PQP97308.1"/>
    <property type="molecule type" value="Genomic_DNA"/>
</dbReference>
<evidence type="ECO:0000313" key="1">
    <source>
        <dbReference type="EMBL" id="PQP97308.1"/>
    </source>
</evidence>
<evidence type="ECO:0000313" key="2">
    <source>
        <dbReference type="Proteomes" id="UP000250321"/>
    </source>
</evidence>
<dbReference type="AlphaFoldDB" id="A0A314XXC5"/>